<feature type="compositionally biased region" description="Gly residues" evidence="3">
    <location>
        <begin position="233"/>
        <end position="242"/>
    </location>
</feature>
<comment type="caution">
    <text evidence="7">The sequence shown here is derived from an EMBL/GenBank/DDBJ whole genome shotgun (WGS) entry which is preliminary data.</text>
</comment>
<feature type="region of interest" description="Disordered" evidence="3">
    <location>
        <begin position="222"/>
        <end position="246"/>
    </location>
</feature>
<dbReference type="PROSITE" id="PS51257">
    <property type="entry name" value="PROKAR_LIPOPROTEIN"/>
    <property type="match status" value="1"/>
</dbReference>
<reference evidence="7 8" key="1">
    <citation type="journal article" date="2021" name="Sci. Rep.">
        <title>The distribution of antibiotic resistance genes in chicken gut microbiota commensals.</title>
        <authorList>
            <person name="Juricova H."/>
            <person name="Matiasovicova J."/>
            <person name="Kubasova T."/>
            <person name="Cejkova D."/>
            <person name="Rychlik I."/>
        </authorList>
    </citation>
    <scope>NUCLEOTIDE SEQUENCE [LARGE SCALE GENOMIC DNA]</scope>
    <source>
        <strain evidence="7 8">An773</strain>
    </source>
</reference>
<sequence>MMSTKFKRMLRAGVVAGCVAAMGCTGTLVYAEPSTEELEQQKGALEDEVNSLNEELNSLSSDIEKLSTKMEETEAAMEETQKQMDEAQKKGEEQYEAMKLRIKYMYEAGDTTFLELLCSAEDMADFLNKTDFVQNVSEYDREMLKELENTQNEIKKQGDALKEQQTSLADMEEELNTKQAELEQQISDKSDQISEYSSQIEKAKEAEALLAQQRAAAQAAAQQQAQQAASGSSGSGQTGGGSVSTDGKQSLGRFRITHYCPCFYCTGSWGGSHTASGTVPTAGRTIAVDPSVIPLGSQVIINGHVYTAEDTGGAIKGNVIDIFVNDHSTALACGVYYAEVYLAN</sequence>
<organism evidence="7 8">
    <name type="scientific">Faecalicatena fissicatena</name>
    <dbReference type="NCBI Taxonomy" id="290055"/>
    <lineage>
        <taxon>Bacteria</taxon>
        <taxon>Bacillati</taxon>
        <taxon>Bacillota</taxon>
        <taxon>Clostridia</taxon>
        <taxon>Lachnospirales</taxon>
        <taxon>Lachnospiraceae</taxon>
        <taxon>Faecalicatena</taxon>
    </lineage>
</organism>
<dbReference type="SUPFAM" id="SSF57997">
    <property type="entry name" value="Tropomyosin"/>
    <property type="match status" value="1"/>
</dbReference>
<evidence type="ECO:0000256" key="3">
    <source>
        <dbReference type="SAM" id="MobiDB-lite"/>
    </source>
</evidence>
<dbReference type="CDD" id="cd14667">
    <property type="entry name" value="3D_containing_proteins"/>
    <property type="match status" value="1"/>
</dbReference>
<dbReference type="Proteomes" id="UP000716906">
    <property type="component" value="Unassembled WGS sequence"/>
</dbReference>
<dbReference type="PANTHER" id="PTHR39160:SF4">
    <property type="entry name" value="RESUSCITATION-PROMOTING FACTOR RPFB"/>
    <property type="match status" value="1"/>
</dbReference>
<evidence type="ECO:0008006" key="9">
    <source>
        <dbReference type="Google" id="ProtNLM"/>
    </source>
</evidence>
<dbReference type="InterPro" id="IPR057309">
    <property type="entry name" value="PcsB_CC"/>
</dbReference>
<feature type="region of interest" description="Disordered" evidence="3">
    <location>
        <begin position="175"/>
        <end position="198"/>
    </location>
</feature>
<feature type="coiled-coil region" evidence="2">
    <location>
        <begin position="35"/>
        <end position="97"/>
    </location>
</feature>
<dbReference type="InterPro" id="IPR010611">
    <property type="entry name" value="3D_dom"/>
</dbReference>
<protein>
    <recommendedName>
        <fullName evidence="9">3D domain-containing protein</fullName>
    </recommendedName>
</protein>
<keyword evidence="2" id="KW-0175">Coiled coil</keyword>
<dbReference type="InterPro" id="IPR059180">
    <property type="entry name" value="3D_YorM"/>
</dbReference>
<evidence type="ECO:0000256" key="4">
    <source>
        <dbReference type="SAM" id="SignalP"/>
    </source>
</evidence>
<proteinExistence type="predicted"/>
<feature type="domain" description="Peptidoglycan hydrolase PcsB coiled-coil" evidence="6">
    <location>
        <begin position="85"/>
        <end position="156"/>
    </location>
</feature>
<accession>A0ABS2E5Q9</accession>
<evidence type="ECO:0000256" key="2">
    <source>
        <dbReference type="SAM" id="Coils"/>
    </source>
</evidence>
<dbReference type="PANTHER" id="PTHR39160">
    <property type="entry name" value="CELL WALL-BINDING PROTEIN YOCH"/>
    <property type="match status" value="1"/>
</dbReference>
<feature type="compositionally biased region" description="Low complexity" evidence="3">
    <location>
        <begin position="222"/>
        <end position="232"/>
    </location>
</feature>
<name>A0ABS2E5Q9_9FIRM</name>
<keyword evidence="1 4" id="KW-0732">Signal</keyword>
<evidence type="ECO:0000256" key="1">
    <source>
        <dbReference type="ARBA" id="ARBA00022729"/>
    </source>
</evidence>
<dbReference type="SUPFAM" id="SSF50685">
    <property type="entry name" value="Barwin-like endoglucanases"/>
    <property type="match status" value="1"/>
</dbReference>
<dbReference type="Pfam" id="PF06725">
    <property type="entry name" value="3D"/>
    <property type="match status" value="1"/>
</dbReference>
<feature type="signal peptide" evidence="4">
    <location>
        <begin position="1"/>
        <end position="31"/>
    </location>
</feature>
<feature type="chain" id="PRO_5047407754" description="3D domain-containing protein" evidence="4">
    <location>
        <begin position="32"/>
        <end position="344"/>
    </location>
</feature>
<dbReference type="Gene3D" id="6.10.250.3150">
    <property type="match status" value="1"/>
</dbReference>
<dbReference type="EMBL" id="JACLYY010000002">
    <property type="protein sequence ID" value="MBM6736971.1"/>
    <property type="molecule type" value="Genomic_DNA"/>
</dbReference>
<keyword evidence="8" id="KW-1185">Reference proteome</keyword>
<evidence type="ECO:0000259" key="5">
    <source>
        <dbReference type="Pfam" id="PF06725"/>
    </source>
</evidence>
<dbReference type="InterPro" id="IPR036908">
    <property type="entry name" value="RlpA-like_sf"/>
</dbReference>
<dbReference type="InterPro" id="IPR051933">
    <property type="entry name" value="Resuscitation_pf_RpfB"/>
</dbReference>
<evidence type="ECO:0000313" key="8">
    <source>
        <dbReference type="Proteomes" id="UP000716906"/>
    </source>
</evidence>
<evidence type="ECO:0000259" key="6">
    <source>
        <dbReference type="Pfam" id="PF24568"/>
    </source>
</evidence>
<gene>
    <name evidence="7" type="ORF">H7U36_02440</name>
</gene>
<dbReference type="RefSeq" id="WP_205155658.1">
    <property type="nucleotide sequence ID" value="NZ_JACLYY010000002.1"/>
</dbReference>
<feature type="domain" description="3D" evidence="5">
    <location>
        <begin position="284"/>
        <end position="341"/>
    </location>
</feature>
<dbReference type="Pfam" id="PF24568">
    <property type="entry name" value="CC_PcsB"/>
    <property type="match status" value="1"/>
</dbReference>
<evidence type="ECO:0000313" key="7">
    <source>
        <dbReference type="EMBL" id="MBM6736971.1"/>
    </source>
</evidence>